<feature type="chain" id="PRO_5014194789" evidence="2">
    <location>
        <begin position="29"/>
        <end position="68"/>
    </location>
</feature>
<dbReference type="AlphaFoldDB" id="A0A2I1DS14"/>
<dbReference type="EMBL" id="LLXH01001155">
    <property type="protein sequence ID" value="PKC60383.1"/>
    <property type="molecule type" value="Genomic_DNA"/>
</dbReference>
<reference evidence="3 6" key="1">
    <citation type="submission" date="2016-04" db="EMBL/GenBank/DDBJ databases">
        <title>Genome analyses suggest a sexual origin of heterokaryosis in a supposedly ancient asexual fungus.</title>
        <authorList>
            <person name="Ropars J."/>
            <person name="Sedzielewska K."/>
            <person name="Noel J."/>
            <person name="Charron P."/>
            <person name="Farinelli L."/>
            <person name="Marton T."/>
            <person name="Kruger M."/>
            <person name="Pelin A."/>
            <person name="Brachmann A."/>
            <person name="Corradi N."/>
        </authorList>
    </citation>
    <scope>NUCLEOTIDE SEQUENCE [LARGE SCALE GENOMIC DNA]</scope>
    <source>
        <strain evidence="3 6">A5</strain>
    </source>
</reference>
<name>A0A2I1DS14_9GLOM</name>
<evidence type="ECO:0000313" key="6">
    <source>
        <dbReference type="Proteomes" id="UP000232722"/>
    </source>
</evidence>
<protein>
    <submittedName>
        <fullName evidence="4">Uncharacterized protein</fullName>
    </submittedName>
</protein>
<keyword evidence="1" id="KW-1133">Transmembrane helix</keyword>
<keyword evidence="2" id="KW-0732">Signal</keyword>
<accession>A0A2I1DS14</accession>
<feature type="transmembrane region" description="Helical" evidence="1">
    <location>
        <begin position="44"/>
        <end position="66"/>
    </location>
</feature>
<dbReference type="Proteomes" id="UP000232688">
    <property type="component" value="Unassembled WGS sequence"/>
</dbReference>
<reference evidence="3 6" key="2">
    <citation type="submission" date="2017-09" db="EMBL/GenBank/DDBJ databases">
        <title>Extensive intraspecific genome diversity in a model arbuscular mycorrhizal fungus.</title>
        <authorList>
            <person name="Chen E.C."/>
            <person name="Morin E."/>
            <person name="Beaudet D."/>
            <person name="Noel J."/>
            <person name="Ndikumana S."/>
            <person name="Charron P."/>
            <person name="St-Onge C."/>
            <person name="Giorgi J."/>
            <person name="Grigoriev I.V."/>
            <person name="Roux C."/>
            <person name="Martin F.M."/>
            <person name="Corradi N."/>
        </authorList>
    </citation>
    <scope>NUCLEOTIDE SEQUENCE [LARGE SCALE GENOMIC DNA]</scope>
    <source>
        <strain evidence="3 6">A5</strain>
    </source>
</reference>
<reference evidence="4 5" key="4">
    <citation type="submission" date="2017-10" db="EMBL/GenBank/DDBJ databases">
        <title>Genome analyses suggest a sexual origin of heterokaryosis in a supposedly ancient asexual fungus.</title>
        <authorList>
            <person name="Corradi N."/>
            <person name="Sedzielewska K."/>
            <person name="Noel J."/>
            <person name="Charron P."/>
            <person name="Farinelli L."/>
            <person name="Marton T."/>
            <person name="Kruger M."/>
            <person name="Pelin A."/>
            <person name="Brachmann A."/>
            <person name="Corradi N."/>
        </authorList>
    </citation>
    <scope>NUCLEOTIDE SEQUENCE [LARGE SCALE GENOMIC DNA]</scope>
    <source>
        <strain evidence="4 5">A1</strain>
    </source>
</reference>
<keyword evidence="1" id="KW-0812">Transmembrane</keyword>
<comment type="caution">
    <text evidence="4">The sequence shown here is derived from an EMBL/GenBank/DDBJ whole genome shotgun (WGS) entry which is preliminary data.</text>
</comment>
<reference evidence="4 5" key="3">
    <citation type="submission" date="2017-10" db="EMBL/GenBank/DDBJ databases">
        <title>Extensive intraspecific genome diversity in a model arbuscular mycorrhizal fungus.</title>
        <authorList>
            <person name="Chen E.C.H."/>
            <person name="Morin E."/>
            <person name="Baudet D."/>
            <person name="Noel J."/>
            <person name="Ndikumana S."/>
            <person name="Charron P."/>
            <person name="St-Onge C."/>
            <person name="Giorgi J."/>
            <person name="Grigoriev I.V."/>
            <person name="Roux C."/>
            <person name="Martin F.M."/>
            <person name="Corradi N."/>
        </authorList>
    </citation>
    <scope>NUCLEOTIDE SEQUENCE [LARGE SCALE GENOMIC DNA]</scope>
    <source>
        <strain evidence="4 5">A1</strain>
    </source>
</reference>
<dbReference type="EMBL" id="LLXJ01001131">
    <property type="protein sequence ID" value="PKC03743.1"/>
    <property type="molecule type" value="Genomic_DNA"/>
</dbReference>
<sequence>MISLSNSIRFSFITLISSLLLTVPLSHAYSSPDENSLGSKSDFYVVTIIPLTLNALNLLGSLYIFYRK</sequence>
<proteinExistence type="predicted"/>
<evidence type="ECO:0000256" key="2">
    <source>
        <dbReference type="SAM" id="SignalP"/>
    </source>
</evidence>
<evidence type="ECO:0000313" key="4">
    <source>
        <dbReference type="EMBL" id="PKC60383.1"/>
    </source>
</evidence>
<gene>
    <name evidence="4" type="ORF">RhiirA1_425961</name>
    <name evidence="3" type="ORF">RhiirA5_362963</name>
</gene>
<evidence type="ECO:0000256" key="1">
    <source>
        <dbReference type="SAM" id="Phobius"/>
    </source>
</evidence>
<feature type="signal peptide" evidence="2">
    <location>
        <begin position="1"/>
        <end position="28"/>
    </location>
</feature>
<keyword evidence="1" id="KW-0472">Membrane</keyword>
<dbReference type="VEuPathDB" id="FungiDB:RhiirA1_425961"/>
<dbReference type="Proteomes" id="UP000232722">
    <property type="component" value="Unassembled WGS sequence"/>
</dbReference>
<organism evidence="4 5">
    <name type="scientific">Rhizophagus irregularis</name>
    <dbReference type="NCBI Taxonomy" id="588596"/>
    <lineage>
        <taxon>Eukaryota</taxon>
        <taxon>Fungi</taxon>
        <taxon>Fungi incertae sedis</taxon>
        <taxon>Mucoromycota</taxon>
        <taxon>Glomeromycotina</taxon>
        <taxon>Glomeromycetes</taxon>
        <taxon>Glomerales</taxon>
        <taxon>Glomeraceae</taxon>
        <taxon>Rhizophagus</taxon>
    </lineage>
</organism>
<evidence type="ECO:0000313" key="5">
    <source>
        <dbReference type="Proteomes" id="UP000232688"/>
    </source>
</evidence>
<evidence type="ECO:0000313" key="3">
    <source>
        <dbReference type="EMBL" id="PKC03743.1"/>
    </source>
</evidence>